<dbReference type="RefSeq" id="WP_130234203.1">
    <property type="nucleotide sequence ID" value="NZ_BMEF01000016.1"/>
</dbReference>
<dbReference type="KEGG" id="apai:APAC_2246"/>
<dbReference type="AlphaFoldDB" id="A0A5C2H8P7"/>
<dbReference type="EMBL" id="CP035928">
    <property type="protein sequence ID" value="QEP35307.1"/>
    <property type="molecule type" value="Genomic_DNA"/>
</dbReference>
<proteinExistence type="predicted"/>
<reference evidence="1" key="1">
    <citation type="submission" date="2019-09" db="EMBL/GenBank/DDBJ databases">
        <title>Complete genome sequencing of four Arcobacter species reveals a diverse suite of mobile elements.</title>
        <authorList>
            <person name="Miller W.G."/>
            <person name="Yee E."/>
            <person name="Bono J.L."/>
        </authorList>
    </citation>
    <scope>NUCLEOTIDE SEQUENCE [LARGE SCALE GENOMIC DNA]</scope>
    <source>
        <strain evidence="1">LMG 26638</strain>
    </source>
</reference>
<sequence>MKIEFRKVPSTPKELVVEIDSVKIEGTFCKISQSLVKIDAELTGNTDIDCCRCGKTEFIEVDETLNFLLSDGIYKNNESEELVIEIENSLIDFNDIIESELNSIKSDYFICEECSQINDDFEKEF</sequence>
<evidence type="ECO:0000313" key="2">
    <source>
        <dbReference type="Proteomes" id="UP000322726"/>
    </source>
</evidence>
<accession>A0A5C2H8P7</accession>
<gene>
    <name evidence="1" type="ORF">APAC_2246</name>
</gene>
<dbReference type="OrthoDB" id="5361472at2"/>
<dbReference type="Proteomes" id="UP000322726">
    <property type="component" value="Chromosome"/>
</dbReference>
<evidence type="ECO:0000313" key="1">
    <source>
        <dbReference type="EMBL" id="QEP35307.1"/>
    </source>
</evidence>
<keyword evidence="2" id="KW-1185">Reference proteome</keyword>
<organism evidence="1 2">
    <name type="scientific">Malaciobacter pacificus</name>
    <dbReference type="NCBI Taxonomy" id="1080223"/>
    <lineage>
        <taxon>Bacteria</taxon>
        <taxon>Pseudomonadati</taxon>
        <taxon>Campylobacterota</taxon>
        <taxon>Epsilonproteobacteria</taxon>
        <taxon>Campylobacterales</taxon>
        <taxon>Arcobacteraceae</taxon>
        <taxon>Malaciobacter</taxon>
    </lineage>
</organism>
<protein>
    <submittedName>
        <fullName evidence="1">Uncharacterized protein</fullName>
    </submittedName>
</protein>
<reference evidence="1" key="2">
    <citation type="submission" date="2019-09" db="EMBL/GenBank/DDBJ databases">
        <title>Taxonomic note: a critical rebuttal of the proposed division of the genus Arcobacter into six genera, emended descriptions of Arcobacter anaerophilus and the genus Arcobacter, and an assessment of genus-level boundaries for Epsilonproteobacteria using in silico genomic comparator tools.</title>
        <authorList>
            <person name="On S.L.W."/>
            <person name="Miller W.G."/>
            <person name="Biggs P."/>
            <person name="Cornelius A."/>
            <person name="Vandamme P."/>
        </authorList>
    </citation>
    <scope>NUCLEOTIDE SEQUENCE [LARGE SCALE GENOMIC DNA]</scope>
    <source>
        <strain evidence="1">LMG 26638</strain>
    </source>
</reference>
<name>A0A5C2H8P7_9BACT</name>